<name>A0A9D4HPJ9_DREPO</name>
<reference evidence="1" key="1">
    <citation type="journal article" date="2019" name="bioRxiv">
        <title>The Genome of the Zebra Mussel, Dreissena polymorpha: A Resource for Invasive Species Research.</title>
        <authorList>
            <person name="McCartney M.A."/>
            <person name="Auch B."/>
            <person name="Kono T."/>
            <person name="Mallez S."/>
            <person name="Zhang Y."/>
            <person name="Obille A."/>
            <person name="Becker A."/>
            <person name="Abrahante J.E."/>
            <person name="Garbe J."/>
            <person name="Badalamenti J.P."/>
            <person name="Herman A."/>
            <person name="Mangelson H."/>
            <person name="Liachko I."/>
            <person name="Sullivan S."/>
            <person name="Sone E.D."/>
            <person name="Koren S."/>
            <person name="Silverstein K.A.T."/>
            <person name="Beckman K.B."/>
            <person name="Gohl D.M."/>
        </authorList>
    </citation>
    <scope>NUCLEOTIDE SEQUENCE</scope>
    <source>
        <strain evidence="1">Duluth1</strain>
        <tissue evidence="1">Whole animal</tissue>
    </source>
</reference>
<keyword evidence="2" id="KW-1185">Reference proteome</keyword>
<protein>
    <submittedName>
        <fullName evidence="1">Uncharacterized protein</fullName>
    </submittedName>
</protein>
<gene>
    <name evidence="1" type="ORF">DPMN_054291</name>
</gene>
<comment type="caution">
    <text evidence="1">The sequence shown here is derived from an EMBL/GenBank/DDBJ whole genome shotgun (WGS) entry which is preliminary data.</text>
</comment>
<reference evidence="1" key="2">
    <citation type="submission" date="2020-11" db="EMBL/GenBank/DDBJ databases">
        <authorList>
            <person name="McCartney M.A."/>
            <person name="Auch B."/>
            <person name="Kono T."/>
            <person name="Mallez S."/>
            <person name="Becker A."/>
            <person name="Gohl D.M."/>
            <person name="Silverstein K.A.T."/>
            <person name="Koren S."/>
            <person name="Bechman K.B."/>
            <person name="Herman A."/>
            <person name="Abrahante J.E."/>
            <person name="Garbe J."/>
        </authorList>
    </citation>
    <scope>NUCLEOTIDE SEQUENCE</scope>
    <source>
        <strain evidence="1">Duluth1</strain>
        <tissue evidence="1">Whole animal</tissue>
    </source>
</reference>
<proteinExistence type="predicted"/>
<accession>A0A9D4HPJ9</accession>
<dbReference type="Proteomes" id="UP000828390">
    <property type="component" value="Unassembled WGS sequence"/>
</dbReference>
<sequence>MQSPKRKSELGEMLVPSTGFEGHHFKLRFPFSWMILETVKTFFVDLVFEGDGTII</sequence>
<evidence type="ECO:0000313" key="1">
    <source>
        <dbReference type="EMBL" id="KAH3728337.1"/>
    </source>
</evidence>
<dbReference type="EMBL" id="JAIWYP010000012">
    <property type="protein sequence ID" value="KAH3728337.1"/>
    <property type="molecule type" value="Genomic_DNA"/>
</dbReference>
<evidence type="ECO:0000313" key="2">
    <source>
        <dbReference type="Proteomes" id="UP000828390"/>
    </source>
</evidence>
<dbReference type="AlphaFoldDB" id="A0A9D4HPJ9"/>
<organism evidence="1 2">
    <name type="scientific">Dreissena polymorpha</name>
    <name type="common">Zebra mussel</name>
    <name type="synonym">Mytilus polymorpha</name>
    <dbReference type="NCBI Taxonomy" id="45954"/>
    <lineage>
        <taxon>Eukaryota</taxon>
        <taxon>Metazoa</taxon>
        <taxon>Spiralia</taxon>
        <taxon>Lophotrochozoa</taxon>
        <taxon>Mollusca</taxon>
        <taxon>Bivalvia</taxon>
        <taxon>Autobranchia</taxon>
        <taxon>Heteroconchia</taxon>
        <taxon>Euheterodonta</taxon>
        <taxon>Imparidentia</taxon>
        <taxon>Neoheterodontei</taxon>
        <taxon>Myida</taxon>
        <taxon>Dreissenoidea</taxon>
        <taxon>Dreissenidae</taxon>
        <taxon>Dreissena</taxon>
    </lineage>
</organism>